<evidence type="ECO:0000256" key="12">
    <source>
        <dbReference type="PROSITE-ProRule" id="PRU00560"/>
    </source>
</evidence>
<dbReference type="RefSeq" id="WP_106380815.1">
    <property type="nucleotide sequence ID" value="NZ_NIGF01000016.1"/>
</dbReference>
<dbReference type="Gene3D" id="1.10.486.10">
    <property type="entry name" value="PCRA, domain 4"/>
    <property type="match status" value="1"/>
</dbReference>
<keyword evidence="17" id="KW-1185">Reference proteome</keyword>
<dbReference type="AlphaFoldDB" id="A0A2S8SQL4"/>
<reference evidence="16 17" key="1">
    <citation type="journal article" date="2018" name="Syst. Appl. Microbiol.">
        <title>Abditibacterium utsteinense sp. nov., the first cultivated member of candidate phylum FBP, isolated from ice-free Antarctic soil samples.</title>
        <authorList>
            <person name="Tahon G."/>
            <person name="Tytgat B."/>
            <person name="Lebbe L."/>
            <person name="Carlier A."/>
            <person name="Willems A."/>
        </authorList>
    </citation>
    <scope>NUCLEOTIDE SEQUENCE [LARGE SCALE GENOMIC DNA]</scope>
    <source>
        <strain evidence="16 17">LMG 29911</strain>
    </source>
</reference>
<dbReference type="GO" id="GO:0032991">
    <property type="term" value="C:protein-containing complex"/>
    <property type="evidence" value="ECO:0007669"/>
    <property type="project" value="UniProtKB-ARBA"/>
</dbReference>
<evidence type="ECO:0000313" key="17">
    <source>
        <dbReference type="Proteomes" id="UP000237684"/>
    </source>
</evidence>
<dbReference type="SMART" id="SM00306">
    <property type="entry name" value="HintN"/>
    <property type="match status" value="1"/>
</dbReference>
<dbReference type="InParanoid" id="A0A2S8SQL4"/>
<dbReference type="GO" id="GO:0005829">
    <property type="term" value="C:cytosol"/>
    <property type="evidence" value="ECO:0007669"/>
    <property type="project" value="TreeGrafter"/>
</dbReference>
<dbReference type="InterPro" id="IPR036844">
    <property type="entry name" value="Hint_dom_sf"/>
</dbReference>
<dbReference type="Pfam" id="PF14890">
    <property type="entry name" value="Intein_splicing"/>
    <property type="match status" value="1"/>
</dbReference>
<dbReference type="FunFam" id="1.10.10.160:FF:000001">
    <property type="entry name" value="ATP-dependent DNA helicase"/>
    <property type="match status" value="1"/>
</dbReference>
<evidence type="ECO:0000256" key="5">
    <source>
        <dbReference type="ARBA" id="ARBA00022840"/>
    </source>
</evidence>
<evidence type="ECO:0000256" key="10">
    <source>
        <dbReference type="ARBA" id="ARBA00034923"/>
    </source>
</evidence>
<dbReference type="GO" id="GO:0003677">
    <property type="term" value="F:DNA binding"/>
    <property type="evidence" value="ECO:0007669"/>
    <property type="project" value="UniProtKB-KW"/>
</dbReference>
<feature type="domain" description="UvrD-like helicase C-terminal" evidence="15">
    <location>
        <begin position="505"/>
        <end position="798"/>
    </location>
</feature>
<dbReference type="InterPro" id="IPR003587">
    <property type="entry name" value="Hint_dom_N"/>
</dbReference>
<dbReference type="Pfam" id="PF13361">
    <property type="entry name" value="UvrD_C"/>
    <property type="match status" value="1"/>
</dbReference>
<dbReference type="InterPro" id="IPR003586">
    <property type="entry name" value="Hint_dom_C"/>
</dbReference>
<dbReference type="InterPro" id="IPR030934">
    <property type="entry name" value="Intein_C"/>
</dbReference>
<feature type="domain" description="UvrD-like helicase ATP-binding" evidence="14">
    <location>
        <begin position="5"/>
        <end position="504"/>
    </location>
</feature>
<dbReference type="PROSITE" id="PS50817">
    <property type="entry name" value="INTEIN_N_TER"/>
    <property type="match status" value="1"/>
</dbReference>
<keyword evidence="4 12" id="KW-0347">Helicase</keyword>
<dbReference type="GO" id="GO:0005524">
    <property type="term" value="F:ATP binding"/>
    <property type="evidence" value="ECO:0007669"/>
    <property type="project" value="UniProtKB-UniRule"/>
</dbReference>
<protein>
    <recommendedName>
        <fullName evidence="9">DNA 3'-5' helicase</fullName>
        <ecNumber evidence="9">5.6.2.4</ecNumber>
    </recommendedName>
    <alternativeName>
        <fullName evidence="10">DNA 3'-5' helicase II</fullName>
    </alternativeName>
</protein>
<comment type="catalytic activity">
    <reaction evidence="8">
        <text>Couples ATP hydrolysis with the unwinding of duplex DNA by translocating in the 3'-5' direction.</text>
        <dbReference type="EC" id="5.6.2.4"/>
    </reaction>
</comment>
<evidence type="ECO:0000256" key="8">
    <source>
        <dbReference type="ARBA" id="ARBA00034617"/>
    </source>
</evidence>
<dbReference type="OrthoDB" id="9810135at2"/>
<dbReference type="InterPro" id="IPR014016">
    <property type="entry name" value="UvrD-like_ATP-bd"/>
</dbReference>
<dbReference type="PROSITE" id="PS51217">
    <property type="entry name" value="UVRD_HELICASE_CTER"/>
    <property type="match status" value="1"/>
</dbReference>
<evidence type="ECO:0000256" key="1">
    <source>
        <dbReference type="ARBA" id="ARBA00009922"/>
    </source>
</evidence>
<organism evidence="16 17">
    <name type="scientific">Abditibacterium utsteinense</name>
    <dbReference type="NCBI Taxonomy" id="1960156"/>
    <lineage>
        <taxon>Bacteria</taxon>
        <taxon>Pseudomonadati</taxon>
        <taxon>Abditibacteriota</taxon>
        <taxon>Abditibacteriia</taxon>
        <taxon>Abditibacteriales</taxon>
        <taxon>Abditibacteriaceae</taxon>
        <taxon>Abditibacterium</taxon>
    </lineage>
</organism>
<dbReference type="Pfam" id="PF00580">
    <property type="entry name" value="UvrD-helicase"/>
    <property type="match status" value="1"/>
</dbReference>
<feature type="region of interest" description="Disordered" evidence="13">
    <location>
        <begin position="896"/>
        <end position="941"/>
    </location>
</feature>
<dbReference type="InterPro" id="IPR006141">
    <property type="entry name" value="Intein_N"/>
</dbReference>
<feature type="compositionally biased region" description="Polar residues" evidence="13">
    <location>
        <begin position="896"/>
        <end position="917"/>
    </location>
</feature>
<keyword evidence="5 12" id="KW-0067">ATP-binding</keyword>
<dbReference type="EMBL" id="NIGF01000016">
    <property type="protein sequence ID" value="PQV63076.1"/>
    <property type="molecule type" value="Genomic_DNA"/>
</dbReference>
<dbReference type="GO" id="GO:0000725">
    <property type="term" value="P:recombinational repair"/>
    <property type="evidence" value="ECO:0007669"/>
    <property type="project" value="TreeGrafter"/>
</dbReference>
<dbReference type="SMART" id="SM00305">
    <property type="entry name" value="HintC"/>
    <property type="match status" value="1"/>
</dbReference>
<dbReference type="Proteomes" id="UP000237684">
    <property type="component" value="Unassembled WGS sequence"/>
</dbReference>
<dbReference type="FunCoup" id="A0A2S8SQL4">
    <property type="interactions" value="489"/>
</dbReference>
<dbReference type="Gene3D" id="2.170.16.10">
    <property type="entry name" value="Hedgehog/Intein (Hint) domain"/>
    <property type="match status" value="2"/>
</dbReference>
<evidence type="ECO:0000259" key="15">
    <source>
        <dbReference type="PROSITE" id="PS51217"/>
    </source>
</evidence>
<feature type="binding site" evidence="12">
    <location>
        <begin position="26"/>
        <end position="33"/>
    </location>
    <ligand>
        <name>ATP</name>
        <dbReference type="ChEBI" id="CHEBI:30616"/>
    </ligand>
</feature>
<evidence type="ECO:0000256" key="11">
    <source>
        <dbReference type="ARBA" id="ARBA00048988"/>
    </source>
</evidence>
<dbReference type="PROSITE" id="PS51198">
    <property type="entry name" value="UVRD_HELICASE_ATP_BIND"/>
    <property type="match status" value="1"/>
</dbReference>
<dbReference type="Gene3D" id="1.10.10.160">
    <property type="match status" value="1"/>
</dbReference>
<dbReference type="CDD" id="cd17932">
    <property type="entry name" value="DEXQc_UvrD"/>
    <property type="match status" value="1"/>
</dbReference>
<dbReference type="SUPFAM" id="SSF52540">
    <property type="entry name" value="P-loop containing nucleoside triphosphate hydrolases"/>
    <property type="match status" value="3"/>
</dbReference>
<evidence type="ECO:0000256" key="4">
    <source>
        <dbReference type="ARBA" id="ARBA00022806"/>
    </source>
</evidence>
<feature type="compositionally biased region" description="Pro residues" evidence="13">
    <location>
        <begin position="922"/>
        <end position="936"/>
    </location>
</feature>
<dbReference type="InterPro" id="IPR000212">
    <property type="entry name" value="DNA_helicase_UvrD/REP"/>
</dbReference>
<keyword evidence="3 12" id="KW-0378">Hydrolase</keyword>
<dbReference type="GO" id="GO:0009314">
    <property type="term" value="P:response to radiation"/>
    <property type="evidence" value="ECO:0007669"/>
    <property type="project" value="UniProtKB-ARBA"/>
</dbReference>
<keyword evidence="2 12" id="KW-0547">Nucleotide-binding</keyword>
<evidence type="ECO:0000259" key="14">
    <source>
        <dbReference type="PROSITE" id="PS51198"/>
    </source>
</evidence>
<keyword evidence="6" id="KW-0238">DNA-binding</keyword>
<dbReference type="InterPro" id="IPR014017">
    <property type="entry name" value="DNA_helicase_UvrD-like_C"/>
</dbReference>
<evidence type="ECO:0000256" key="9">
    <source>
        <dbReference type="ARBA" id="ARBA00034808"/>
    </source>
</evidence>
<dbReference type="GO" id="GO:0043138">
    <property type="term" value="F:3'-5' DNA helicase activity"/>
    <property type="evidence" value="ECO:0007669"/>
    <property type="project" value="UniProtKB-EC"/>
</dbReference>
<sequence length="992" mass="110267">MDLLSGLNEPQRRAVVHETGPLLIFAGAGSGKTRTLTHRIAYLIEEYKVPTGRILAVTFTNKAAREMRERLEALIGPRAKTMWLGTFHALCAKMLRIHGERIGLNPRFAIFDADDQTRLVKDILKELNIDSERFPAARVKGRISDAKNLLKSPETVASEATKPHEKVYASLYARYQERLRMASALDFDDLLSEAVRLLNQSAESLEYWSERFQHVLIDEFQDVNEAQFQWASLLASKHKNICVVGDDDQCLAAGTLVTTPDGDKPIEEIKAGDLVLSGVGEGYARFHEVKEVKSKQHTGTILRITTDTEDKIRVTPNHICFSNNFEYKENDEKECVSLLSFAKFDKKKQISSHLVFTKDSEDHLEDNLDCAEEFALNLARSRGGLSIKHYAVFDGFHVLDFMTAAELKIGMFVPVTKKGFFSQFSKKSLGHIGKSEITDIEEEHYDGLVYDLDIPEARNFAANGVLVHNSIYAWRGADVKIILDFEKRYPDAQIVRLEQNYRSTQNILDAAHSVIANNFGRAAKRLWTEESGGEKLTLHGALNAQEEAYYVVRQIQQLQRDEHLKLSDFSILCRINAQSRPFEEAFIRNRVPLKLVGTQRFYERREIRDVLAYLKFLYNPDDNVSAIRLINVPPRGIGAATVAKLEALAALGERSIGAVLLGGSLSKSLTPAVARKIEPLQRVLMTLFTDARAVGTLADLTEKILERTQLLDYLERSNDGEGVDRVANVEEFVRACEGFDLRLAEEIGEDGESSDVWSEDDPLRLGQFLSETALEGGTDKDAQSDDAVTLMTLHAAKGLEFPVVFLSGLEQGLLPHSRAVFGESATPEQLEEERRLMYVGLTRARKRAVLTYAAQRTLHGRTETTTPSQFLDEIPAELLKKEGIAAGGSRLVQKRSTAWDSLSRPSNGYGSKSNNYDNPNPFGTPPTPPKSAPAEPPQFKVGDKISHASLGEGVVVAAATQGGAGEWVEVAFFGGAGKKKLIVAYANLKKVG</sequence>
<dbReference type="EC" id="5.6.2.4" evidence="9"/>
<comment type="similarity">
    <text evidence="1">Belongs to the helicase family. UvrD subfamily.</text>
</comment>
<comment type="catalytic activity">
    <reaction evidence="11">
        <text>ATP + H2O = ADP + phosphate + H(+)</text>
        <dbReference type="Rhea" id="RHEA:13065"/>
        <dbReference type="ChEBI" id="CHEBI:15377"/>
        <dbReference type="ChEBI" id="CHEBI:15378"/>
        <dbReference type="ChEBI" id="CHEBI:30616"/>
        <dbReference type="ChEBI" id="CHEBI:43474"/>
        <dbReference type="ChEBI" id="CHEBI:456216"/>
        <dbReference type="EC" id="5.6.2.4"/>
    </reaction>
</comment>
<dbReference type="Gene3D" id="3.40.50.300">
    <property type="entry name" value="P-loop containing nucleotide triphosphate hydrolases"/>
    <property type="match status" value="2"/>
</dbReference>
<dbReference type="PANTHER" id="PTHR11070">
    <property type="entry name" value="UVRD / RECB / PCRA DNA HELICASE FAMILY MEMBER"/>
    <property type="match status" value="1"/>
</dbReference>
<keyword evidence="7" id="KW-0413">Isomerase</keyword>
<evidence type="ECO:0000256" key="6">
    <source>
        <dbReference type="ARBA" id="ARBA00023125"/>
    </source>
</evidence>
<proteinExistence type="inferred from homology"/>
<comment type="caution">
    <text evidence="16">The sequence shown here is derived from an EMBL/GenBank/DDBJ whole genome shotgun (WGS) entry which is preliminary data.</text>
</comment>
<dbReference type="PROSITE" id="PS50818">
    <property type="entry name" value="INTEIN_C_TER"/>
    <property type="match status" value="1"/>
</dbReference>
<evidence type="ECO:0000256" key="3">
    <source>
        <dbReference type="ARBA" id="ARBA00022801"/>
    </source>
</evidence>
<dbReference type="GO" id="GO:0016887">
    <property type="term" value="F:ATP hydrolysis activity"/>
    <property type="evidence" value="ECO:0007669"/>
    <property type="project" value="RHEA"/>
</dbReference>
<dbReference type="InterPro" id="IPR027417">
    <property type="entry name" value="P-loop_NTPase"/>
</dbReference>
<dbReference type="CDD" id="cd00081">
    <property type="entry name" value="Hint"/>
    <property type="match status" value="1"/>
</dbReference>
<dbReference type="GO" id="GO:0016539">
    <property type="term" value="P:intein-mediated protein splicing"/>
    <property type="evidence" value="ECO:0007669"/>
    <property type="project" value="InterPro"/>
</dbReference>
<dbReference type="CDD" id="cd18807">
    <property type="entry name" value="SF1_C_UvrD"/>
    <property type="match status" value="1"/>
</dbReference>
<dbReference type="InterPro" id="IPR013986">
    <property type="entry name" value="DExx_box_DNA_helicase_dom_sf"/>
</dbReference>
<name>A0A2S8SQL4_9BACT</name>
<evidence type="ECO:0000256" key="2">
    <source>
        <dbReference type="ARBA" id="ARBA00022741"/>
    </source>
</evidence>
<dbReference type="SUPFAM" id="SSF51294">
    <property type="entry name" value="Hedgehog/intein (Hint) domain"/>
    <property type="match status" value="1"/>
</dbReference>
<gene>
    <name evidence="16" type="ORF">B1R32_11653</name>
</gene>
<evidence type="ECO:0000256" key="13">
    <source>
        <dbReference type="SAM" id="MobiDB-lite"/>
    </source>
</evidence>
<dbReference type="NCBIfam" id="TIGR01445">
    <property type="entry name" value="intein_Nterm"/>
    <property type="match status" value="1"/>
</dbReference>
<evidence type="ECO:0000313" key="16">
    <source>
        <dbReference type="EMBL" id="PQV63076.1"/>
    </source>
</evidence>
<evidence type="ECO:0000256" key="7">
    <source>
        <dbReference type="ARBA" id="ARBA00023235"/>
    </source>
</evidence>
<accession>A0A2S8SQL4</accession>
<dbReference type="PANTHER" id="PTHR11070:SF2">
    <property type="entry name" value="ATP-DEPENDENT DNA HELICASE SRS2"/>
    <property type="match status" value="1"/>
</dbReference>
<dbReference type="NCBIfam" id="TIGR01443">
    <property type="entry name" value="intein_Cterm"/>
    <property type="match status" value="1"/>
</dbReference>